<name>A0A427TYQ3_9BACI</name>
<accession>A0A427TYQ3</accession>
<evidence type="ECO:0000313" key="2">
    <source>
        <dbReference type="Proteomes" id="UP000279911"/>
    </source>
</evidence>
<dbReference type="AlphaFoldDB" id="A0A427TYQ3"/>
<dbReference type="Proteomes" id="UP000279911">
    <property type="component" value="Unassembled WGS sequence"/>
</dbReference>
<comment type="caution">
    <text evidence="1">The sequence shown here is derived from an EMBL/GenBank/DDBJ whole genome shotgun (WGS) entry which is preliminary data.</text>
</comment>
<dbReference type="RefSeq" id="WP_125478026.1">
    <property type="nucleotide sequence ID" value="NZ_RSFW01000001.1"/>
</dbReference>
<dbReference type="OrthoDB" id="2837492at2"/>
<organism evidence="1 2">
    <name type="scientific">Mesobacillus subterraneus</name>
    <dbReference type="NCBI Taxonomy" id="285983"/>
    <lineage>
        <taxon>Bacteria</taxon>
        <taxon>Bacillati</taxon>
        <taxon>Bacillota</taxon>
        <taxon>Bacilli</taxon>
        <taxon>Bacillales</taxon>
        <taxon>Bacillaceae</taxon>
        <taxon>Mesobacillus</taxon>
    </lineage>
</organism>
<proteinExistence type="predicted"/>
<protein>
    <submittedName>
        <fullName evidence="1">Uncharacterized protein</fullName>
    </submittedName>
</protein>
<evidence type="ECO:0000313" key="1">
    <source>
        <dbReference type="EMBL" id="RSD29593.1"/>
    </source>
</evidence>
<sequence>MELNEILFSDMTNRPKKNEVGFNHQTRIFQLLLRKYLKGIQTEDVRSLSVYCLDKVKEIEIDPYTIENGLTVKVPYNPTEFLKLESVEEKYAEYVRIFEEFIVPVFRERNWDYAPVVKALEKIKEHNYQAEFLLKGTPKKSPDKNHTAIVYGLHTVSLFQLKAKIYDKDGMLIKEGILVEEVPNEIVYARFLGKPAWKDDRTFEVSSKSSQWVGSLTVD</sequence>
<reference evidence="2" key="1">
    <citation type="submission" date="2018-12" db="EMBL/GenBank/DDBJ databases">
        <title>Bacillus chawlae sp. nov., Bacillus glennii sp. nov., and Bacillus saganii sp. nov. Isolated from the Vehicle Assembly Building at Kennedy Space Center where the Viking Spacecraft were Assembled.</title>
        <authorList>
            <person name="Seuylemezian A."/>
            <person name="Vaishampayan P."/>
        </authorList>
    </citation>
    <scope>NUCLEOTIDE SEQUENCE [LARGE SCALE GENOMIC DNA]</scope>
    <source>
        <strain evidence="2">DSM 13966</strain>
    </source>
</reference>
<dbReference type="EMBL" id="RSFW01000001">
    <property type="protein sequence ID" value="RSD29593.1"/>
    <property type="molecule type" value="Genomic_DNA"/>
</dbReference>
<gene>
    <name evidence="1" type="ORF">EJA10_00340</name>
</gene>